<reference evidence="1" key="2">
    <citation type="journal article" date="2013" name="Mar. Genomics">
        <title>Expression of sulfatases in Rhodopirellula baltica and the diversity of sulfatases in the genus Rhodopirellula.</title>
        <authorList>
            <person name="Wegner C.E."/>
            <person name="Richter-Heitmann T."/>
            <person name="Klindworth A."/>
            <person name="Klockow C."/>
            <person name="Richter M."/>
            <person name="Achstetter T."/>
            <person name="Glockner F.O."/>
            <person name="Harder J."/>
        </authorList>
    </citation>
    <scope>NUCLEOTIDE SEQUENCE [LARGE SCALE GENOMIC DNA]</scope>
    <source>
        <strain evidence="1">6C</strain>
    </source>
</reference>
<sequence>MSGKLRRRVVKPGRFTPNCHGAAEIRSGVLGVEKRFSGGNS</sequence>
<name>M2BAV2_9BACT</name>
<keyword evidence="2" id="KW-1185">Reference proteome</keyword>
<evidence type="ECO:0000313" key="2">
    <source>
        <dbReference type="Proteomes" id="UP000011529"/>
    </source>
</evidence>
<dbReference type="PATRIC" id="fig|1263867.3.peg.23"/>
<dbReference type="Proteomes" id="UP000011529">
    <property type="component" value="Unassembled WGS sequence"/>
</dbReference>
<organism evidence="1 2">
    <name type="scientific">Rhodopirellula europaea 6C</name>
    <dbReference type="NCBI Taxonomy" id="1263867"/>
    <lineage>
        <taxon>Bacteria</taxon>
        <taxon>Pseudomonadati</taxon>
        <taxon>Planctomycetota</taxon>
        <taxon>Planctomycetia</taxon>
        <taxon>Pirellulales</taxon>
        <taxon>Pirellulaceae</taxon>
        <taxon>Rhodopirellula</taxon>
    </lineage>
</organism>
<protein>
    <submittedName>
        <fullName evidence="1">Uncharacterized protein</fullName>
    </submittedName>
</protein>
<accession>M2BAV2</accession>
<dbReference type="EMBL" id="ANMO01000002">
    <property type="protein sequence ID" value="EMB19259.1"/>
    <property type="molecule type" value="Genomic_DNA"/>
</dbReference>
<dbReference type="AlphaFoldDB" id="M2BAV2"/>
<reference evidence="1" key="1">
    <citation type="submission" date="2012-11" db="EMBL/GenBank/DDBJ databases">
        <title>Permanent draft genomes of Rhodopirellula europaea strain SH398 and 6C.</title>
        <authorList>
            <person name="Richter M."/>
            <person name="Richter-Heitmann T."/>
            <person name="Frank C."/>
            <person name="Harder J."/>
            <person name="Glockner F.O."/>
        </authorList>
    </citation>
    <scope>NUCLEOTIDE SEQUENCE</scope>
    <source>
        <strain evidence="1">6C</strain>
    </source>
</reference>
<evidence type="ECO:0000313" key="1">
    <source>
        <dbReference type="EMBL" id="EMB19259.1"/>
    </source>
</evidence>
<gene>
    <name evidence="1" type="ORF">RE6C_00023</name>
</gene>
<comment type="caution">
    <text evidence="1">The sequence shown here is derived from an EMBL/GenBank/DDBJ whole genome shotgun (WGS) entry which is preliminary data.</text>
</comment>
<proteinExistence type="predicted"/>